<dbReference type="STRING" id="278944.A0A4Z1JH86"/>
<feature type="compositionally biased region" description="Polar residues" evidence="5">
    <location>
        <begin position="416"/>
        <end position="425"/>
    </location>
</feature>
<gene>
    <name evidence="7" type="ORF">BOTNAR_0022g00010</name>
</gene>
<dbReference type="InterPro" id="IPR021841">
    <property type="entry name" value="VAC14_Fig4p-bd"/>
</dbReference>
<feature type="region of interest" description="Disordered" evidence="5">
    <location>
        <begin position="387"/>
        <end position="452"/>
    </location>
</feature>
<comment type="subcellular location">
    <subcellularLocation>
        <location evidence="1">Endomembrane system</location>
    </subcellularLocation>
</comment>
<dbReference type="PANTHER" id="PTHR16023:SF0">
    <property type="entry name" value="PROTEIN VAC14 HOMOLOG"/>
    <property type="match status" value="1"/>
</dbReference>
<evidence type="ECO:0000256" key="4">
    <source>
        <dbReference type="ARBA" id="ARBA00023136"/>
    </source>
</evidence>
<protein>
    <recommendedName>
        <fullName evidence="6">Vacuolar protein 14 C-terminal Fig4-binding domain-containing protein</fullName>
    </recommendedName>
</protein>
<dbReference type="SUPFAM" id="SSF48371">
    <property type="entry name" value="ARM repeat"/>
    <property type="match status" value="1"/>
</dbReference>
<evidence type="ECO:0000256" key="2">
    <source>
        <dbReference type="ARBA" id="ARBA00010225"/>
    </source>
</evidence>
<feature type="region of interest" description="Disordered" evidence="5">
    <location>
        <begin position="247"/>
        <end position="296"/>
    </location>
</feature>
<keyword evidence="3" id="KW-0677">Repeat</keyword>
<dbReference type="InterPro" id="IPR026825">
    <property type="entry name" value="Vac14"/>
</dbReference>
<dbReference type="Gene3D" id="1.25.10.10">
    <property type="entry name" value="Leucine-rich Repeat Variant"/>
    <property type="match status" value="2"/>
</dbReference>
<sequence length="844" mass="93347">MDQSIQRALNDKLYDKRKVGALDLERVIRDLTAAKEFDKIKKIIQQLCNDYAYAVHQPHARNGGLIGLAAAAIALGPDLARYLDEIVPPVLACFTDQDARLGADSELSVKNGAELLDRLIKDIVSESAATYVSILHTSDDSMSDSNKEALEDSDDLPTAFSLARFIPLLKERIYVINPFTRTFLVGWITLLDSIPDLELVSFLPEFLGGLFKFLSDPNRDVHVATQGAIERFLSEIKRISRIKKGIEESRKSRSDTKRKRSGSMDSEGSTAPDLGGDDDSGMDVDDKDISSDDDWVPGQDVHVNHKEILVILTANLDTPLEEDSLLESLRWIVEFLDICPEEVLPFAPKTLAHLLPAMASGVDTIRQAAARVNTSLMAYVVSLSDEGGATSEAPSSTPSRFLAMKDSNPTERRDSSAINRGSLSGSRELDKRDIEVQTPPPPSSKAQTPTPPYQAHVDLDYAAAVSSLTLLFLNDHEVTRVEALNWLLMLHRKAPKKLLAFNDGIFPALLKTLSDPSEAVVTKDLHLLSQISRNSDDDYFTSFMVNLLQLFSTDRKLLETRGNLIILQLCINLSAERIYRTLADCIEKEEDVEFASIMVQNLNNNLITAPELADLRKRLRNIENKDGQAFFVALFRSWCYNAVATFSLCLLGQAYEQAYNLLQIFAELEMTVNMLIQIDKLVQFLESPCLYGLLMLLPQSSAFAALKNRLNSVSAIGYLHIAPRAVQTTAGPSNYDRSSRLKGREESGIRWGELLDKFRIVQERARRARRPGGDMDDGLSGFESRMESGESRGFKDSTRLSGPSPVSKDAPSGIPSGPQHTKSRSSLGKFGRLGGAVAGGRPRK</sequence>
<comment type="similarity">
    <text evidence="2">Belongs to the VAC14 family.</text>
</comment>
<organism evidence="7 8">
    <name type="scientific">Botryotinia narcissicola</name>
    <dbReference type="NCBI Taxonomy" id="278944"/>
    <lineage>
        <taxon>Eukaryota</taxon>
        <taxon>Fungi</taxon>
        <taxon>Dikarya</taxon>
        <taxon>Ascomycota</taxon>
        <taxon>Pezizomycotina</taxon>
        <taxon>Leotiomycetes</taxon>
        <taxon>Helotiales</taxon>
        <taxon>Sclerotiniaceae</taxon>
        <taxon>Botryotinia</taxon>
    </lineage>
</organism>
<dbReference type="OrthoDB" id="5574975at2759"/>
<dbReference type="PANTHER" id="PTHR16023">
    <property type="entry name" value="TAX1 BINDING PROTEIN-RELATED"/>
    <property type="match status" value="1"/>
</dbReference>
<keyword evidence="8" id="KW-1185">Reference proteome</keyword>
<evidence type="ECO:0000256" key="1">
    <source>
        <dbReference type="ARBA" id="ARBA00004308"/>
    </source>
</evidence>
<dbReference type="Pfam" id="PF12755">
    <property type="entry name" value="Vac14_Fab1_bd"/>
    <property type="match status" value="1"/>
</dbReference>
<feature type="region of interest" description="Disordered" evidence="5">
    <location>
        <begin position="765"/>
        <end position="844"/>
    </location>
</feature>
<feature type="compositionally biased region" description="Basic and acidic residues" evidence="5">
    <location>
        <begin position="784"/>
        <end position="798"/>
    </location>
</feature>
<keyword evidence="4" id="KW-0472">Membrane</keyword>
<dbReference type="Proteomes" id="UP000297452">
    <property type="component" value="Unassembled WGS sequence"/>
</dbReference>
<dbReference type="EMBL" id="PQXJ01000022">
    <property type="protein sequence ID" value="TGO68593.1"/>
    <property type="molecule type" value="Genomic_DNA"/>
</dbReference>
<feature type="compositionally biased region" description="Acidic residues" evidence="5">
    <location>
        <begin position="275"/>
        <end position="295"/>
    </location>
</feature>
<accession>A0A4Z1JH86</accession>
<reference evidence="7 8" key="1">
    <citation type="submission" date="2017-12" db="EMBL/GenBank/DDBJ databases">
        <title>Comparative genomics of Botrytis spp.</title>
        <authorList>
            <person name="Valero-Jimenez C.A."/>
            <person name="Tapia P."/>
            <person name="Veloso J."/>
            <person name="Silva-Moreno E."/>
            <person name="Staats M."/>
            <person name="Valdes J.H."/>
            <person name="Van Kan J.A.L."/>
        </authorList>
    </citation>
    <scope>NUCLEOTIDE SEQUENCE [LARGE SCALE GENOMIC DNA]</scope>
    <source>
        <strain evidence="7 8">MUCL2120</strain>
    </source>
</reference>
<dbReference type="Pfam" id="PF11916">
    <property type="entry name" value="Vac14_Fig4_bd"/>
    <property type="match status" value="1"/>
</dbReference>
<dbReference type="InterPro" id="IPR016024">
    <property type="entry name" value="ARM-type_fold"/>
</dbReference>
<dbReference type="GO" id="GO:0006661">
    <property type="term" value="P:phosphatidylinositol biosynthetic process"/>
    <property type="evidence" value="ECO:0007669"/>
    <property type="project" value="InterPro"/>
</dbReference>
<evidence type="ECO:0000313" key="7">
    <source>
        <dbReference type="EMBL" id="TGO68593.1"/>
    </source>
</evidence>
<dbReference type="InterPro" id="IPR011989">
    <property type="entry name" value="ARM-like"/>
</dbReference>
<dbReference type="GO" id="GO:0000329">
    <property type="term" value="C:fungal-type vacuole membrane"/>
    <property type="evidence" value="ECO:0007669"/>
    <property type="project" value="TreeGrafter"/>
</dbReference>
<evidence type="ECO:0000256" key="3">
    <source>
        <dbReference type="ARBA" id="ARBA00022737"/>
    </source>
</evidence>
<dbReference type="GO" id="GO:0010008">
    <property type="term" value="C:endosome membrane"/>
    <property type="evidence" value="ECO:0007669"/>
    <property type="project" value="TreeGrafter"/>
</dbReference>
<feature type="domain" description="Vacuolar protein 14 C-terminal Fig4-binding" evidence="6">
    <location>
        <begin position="555"/>
        <end position="689"/>
    </location>
</feature>
<dbReference type="GO" id="GO:0070772">
    <property type="term" value="C:PAS complex"/>
    <property type="evidence" value="ECO:0007669"/>
    <property type="project" value="InterPro"/>
</dbReference>
<evidence type="ECO:0000259" key="6">
    <source>
        <dbReference type="Pfam" id="PF11916"/>
    </source>
</evidence>
<name>A0A4Z1JH86_9HELO</name>
<evidence type="ECO:0000313" key="8">
    <source>
        <dbReference type="Proteomes" id="UP000297452"/>
    </source>
</evidence>
<dbReference type="AlphaFoldDB" id="A0A4Z1JH86"/>
<proteinExistence type="inferred from homology"/>
<comment type="caution">
    <text evidence="7">The sequence shown here is derived from an EMBL/GenBank/DDBJ whole genome shotgun (WGS) entry which is preliminary data.</text>
</comment>
<evidence type="ECO:0000256" key="5">
    <source>
        <dbReference type="SAM" id="MobiDB-lite"/>
    </source>
</evidence>